<dbReference type="CDD" id="cd07043">
    <property type="entry name" value="STAS_anti-anti-sigma_factors"/>
    <property type="match status" value="1"/>
</dbReference>
<evidence type="ECO:0000313" key="5">
    <source>
        <dbReference type="Proteomes" id="UP000886817"/>
    </source>
</evidence>
<dbReference type="Pfam" id="PF01740">
    <property type="entry name" value="STAS"/>
    <property type="match status" value="1"/>
</dbReference>
<evidence type="ECO:0000313" key="4">
    <source>
        <dbReference type="EMBL" id="HIX58597.1"/>
    </source>
</evidence>
<evidence type="ECO:0000259" key="3">
    <source>
        <dbReference type="PROSITE" id="PS50801"/>
    </source>
</evidence>
<dbReference type="AlphaFoldDB" id="A0A9D2B209"/>
<reference evidence="4" key="2">
    <citation type="submission" date="2021-04" db="EMBL/GenBank/DDBJ databases">
        <authorList>
            <person name="Gilroy R."/>
        </authorList>
    </citation>
    <scope>NUCLEOTIDE SEQUENCE</scope>
    <source>
        <strain evidence="4">ChiSjej1B19-8411</strain>
    </source>
</reference>
<sequence>MNEMFQIQGTCLTIVLPRELDHPQADRIREEADCLMERHYIKKIIFDFQDTVFMDSSGIGMIMGRYKALGLRGGSILAVHVNDRMKRLLKLSGVYRFITVSRENEPANH</sequence>
<dbReference type="GO" id="GO:0043856">
    <property type="term" value="F:anti-sigma factor antagonist activity"/>
    <property type="evidence" value="ECO:0007669"/>
    <property type="project" value="InterPro"/>
</dbReference>
<comment type="similarity">
    <text evidence="1 2">Belongs to the anti-sigma-factor antagonist family.</text>
</comment>
<dbReference type="PROSITE" id="PS50801">
    <property type="entry name" value="STAS"/>
    <property type="match status" value="1"/>
</dbReference>
<protein>
    <recommendedName>
        <fullName evidence="2">Anti-sigma factor antagonist</fullName>
    </recommendedName>
</protein>
<name>A0A9D2B209_9FIRM</name>
<evidence type="ECO:0000256" key="1">
    <source>
        <dbReference type="ARBA" id="ARBA00009013"/>
    </source>
</evidence>
<dbReference type="InterPro" id="IPR003658">
    <property type="entry name" value="Anti-sigma_ant"/>
</dbReference>
<proteinExistence type="inferred from homology"/>
<dbReference type="InterPro" id="IPR002645">
    <property type="entry name" value="STAS_dom"/>
</dbReference>
<gene>
    <name evidence="4" type="ORF">IAA45_02645</name>
</gene>
<dbReference type="SUPFAM" id="SSF52091">
    <property type="entry name" value="SpoIIaa-like"/>
    <property type="match status" value="1"/>
</dbReference>
<reference evidence="4" key="1">
    <citation type="journal article" date="2021" name="PeerJ">
        <title>Extensive microbial diversity within the chicken gut microbiome revealed by metagenomics and culture.</title>
        <authorList>
            <person name="Gilroy R."/>
            <person name="Ravi A."/>
            <person name="Getino M."/>
            <person name="Pursley I."/>
            <person name="Horton D.L."/>
            <person name="Alikhan N.F."/>
            <person name="Baker D."/>
            <person name="Gharbi K."/>
            <person name="Hall N."/>
            <person name="Watson M."/>
            <person name="Adriaenssens E.M."/>
            <person name="Foster-Nyarko E."/>
            <person name="Jarju S."/>
            <person name="Secka A."/>
            <person name="Antonio M."/>
            <person name="Oren A."/>
            <person name="Chaudhuri R.R."/>
            <person name="La Ragione R."/>
            <person name="Hildebrand F."/>
            <person name="Pallen M.J."/>
        </authorList>
    </citation>
    <scope>NUCLEOTIDE SEQUENCE</scope>
    <source>
        <strain evidence="4">ChiSjej1B19-8411</strain>
    </source>
</reference>
<dbReference type="InterPro" id="IPR036513">
    <property type="entry name" value="STAS_dom_sf"/>
</dbReference>
<dbReference type="Gene3D" id="3.30.750.24">
    <property type="entry name" value="STAS domain"/>
    <property type="match status" value="1"/>
</dbReference>
<organism evidence="4 5">
    <name type="scientific">Candidatus Blautia gallistercoris</name>
    <dbReference type="NCBI Taxonomy" id="2838490"/>
    <lineage>
        <taxon>Bacteria</taxon>
        <taxon>Bacillati</taxon>
        <taxon>Bacillota</taxon>
        <taxon>Clostridia</taxon>
        <taxon>Lachnospirales</taxon>
        <taxon>Lachnospiraceae</taxon>
        <taxon>Blautia</taxon>
    </lineage>
</organism>
<dbReference type="PANTHER" id="PTHR33495:SF2">
    <property type="entry name" value="ANTI-SIGMA FACTOR ANTAGONIST TM_1081-RELATED"/>
    <property type="match status" value="1"/>
</dbReference>
<evidence type="ECO:0000256" key="2">
    <source>
        <dbReference type="RuleBase" id="RU003749"/>
    </source>
</evidence>
<accession>A0A9D2B209</accession>
<dbReference type="PANTHER" id="PTHR33495">
    <property type="entry name" value="ANTI-SIGMA FACTOR ANTAGONIST TM_1081-RELATED-RELATED"/>
    <property type="match status" value="1"/>
</dbReference>
<dbReference type="Proteomes" id="UP000886817">
    <property type="component" value="Unassembled WGS sequence"/>
</dbReference>
<comment type="caution">
    <text evidence="4">The sequence shown here is derived from an EMBL/GenBank/DDBJ whole genome shotgun (WGS) entry which is preliminary data.</text>
</comment>
<dbReference type="NCBIfam" id="TIGR00377">
    <property type="entry name" value="ant_ant_sig"/>
    <property type="match status" value="1"/>
</dbReference>
<dbReference type="EMBL" id="DXEX01000065">
    <property type="protein sequence ID" value="HIX58597.1"/>
    <property type="molecule type" value="Genomic_DNA"/>
</dbReference>
<feature type="domain" description="STAS" evidence="3">
    <location>
        <begin position="1"/>
        <end position="109"/>
    </location>
</feature>